<sequence length="1061" mass="122427">MATALNSVNERRLRPIYEQLDNGNNKKAFHEAEKVLRKQKDLLAAKVLKTIALHRMGKQQEAFALSNVIVAQEPTDENSLQGLSLYYKEIQKTELISKIYEAAVKRFPTNEDYLTHLFMSYVRHEKFQEMQRVAMTLYKHHPKNPYLFWAIMAIVLQAKSTSNQKLSETMYLPLAEKMIEKHIEKGKLEAEAEVRLYLLILNLLEKHEKVLAVLKGDLGKKLTSELKGLAFAVLAAEEKANRWDRVNAEYKRLLNERPDVWNYALGYLNSFFKLYGNPPAQEENSILNKLIPQPDYTLDQVFTFINELVERENQYEWNRSRGPYLLKLEMLLRLKMNLQNQDETEQLGTPRKILLQYAQDFSSKPCCFHDVKVYLSLLSQEDVDEFIKELSDQLDELTESDVQSDLSELTTPEINRGKEKEIQRHIFIVQVARYLGKHELLSLEEKIKLAEGYMERYEKGLCYSADRPLTDGIVVDAYCVSVVWLLIDIFTDTDDAMWLWRCVGLLEYGLTNSPHNYEMKLLLIRTYCRLGLFTPCASIYDSLELKHIQHDTLGYLICEQVGNLGHFHLASQVLQVARSFYVTNNKDSVECLITCFRNGTFHKISELVSYRRRVGNSLHAAYIRTEHVLMDLYTECDIDQALDSLHENVDPERIEFEFLTDNRDFSVISDINPVKKRLCDELIDKSFIEDKRWLCFRELLLRSFQSILYGARSKNSQQNGHSRDVDSNGHVDDDYVQELEKFCSEELPPPPQYPYHGPHPTKLRLCFEAKYPQTMVSLFRYCQGLSSASEDNMQQLDELSDKIKTVYDNIKEFLETCCHGILAECKQDFKATINDGSMLTEPIPENLLRVKTGVIERLVLCMEMFSLSALSLVCMQPYVLAVKSDLQRKKRKKKGKQTPVQLPSFINDYQASVEGMKEIGAQFTFAMKRLQNDVKIIRDSCKLSEEDDEDSAAELDETLENKLNITDSANQSNQQNNEICCDVKDENSSTSNEHSSNPVSTNNENIEVFKSDEEICGKDLSEIGKIFDRSLRIAAGSILTSSKQMQTIIDARLKSLKDLKV</sequence>
<dbReference type="InterPro" id="IPR019183">
    <property type="entry name" value="NAA25_NatB_aux_su"/>
</dbReference>
<feature type="region of interest" description="Disordered" evidence="2">
    <location>
        <begin position="984"/>
        <end position="1003"/>
    </location>
</feature>
<keyword evidence="4" id="KW-1185">Reference proteome</keyword>
<evidence type="ECO:0000313" key="3">
    <source>
        <dbReference type="EMBL" id="CAK8694341.1"/>
    </source>
</evidence>
<dbReference type="InterPro" id="IPR011990">
    <property type="entry name" value="TPR-like_helical_dom_sf"/>
</dbReference>
<feature type="compositionally biased region" description="Low complexity" evidence="2">
    <location>
        <begin position="988"/>
        <end position="1000"/>
    </location>
</feature>
<dbReference type="PANTHER" id="PTHR22767:SF3">
    <property type="entry name" value="N-ALPHA-ACETYLTRANSFERASE 25, NATB AUXILIARY SUBUNIT"/>
    <property type="match status" value="1"/>
</dbReference>
<evidence type="ECO:0000256" key="1">
    <source>
        <dbReference type="ARBA" id="ARBA00006298"/>
    </source>
</evidence>
<accession>A0ABP0GRI2</accession>
<dbReference type="Proteomes" id="UP001642483">
    <property type="component" value="Unassembled WGS sequence"/>
</dbReference>
<dbReference type="Gene3D" id="1.25.40.1040">
    <property type="match status" value="1"/>
</dbReference>
<name>A0ABP0GRI2_CLALP</name>
<dbReference type="PANTHER" id="PTHR22767">
    <property type="entry name" value="N-TERMINAL ACETYLTRANSFERASE-RELATED"/>
    <property type="match status" value="1"/>
</dbReference>
<evidence type="ECO:0008006" key="5">
    <source>
        <dbReference type="Google" id="ProtNLM"/>
    </source>
</evidence>
<dbReference type="SUPFAM" id="SSF48452">
    <property type="entry name" value="TPR-like"/>
    <property type="match status" value="1"/>
</dbReference>
<reference evidence="3 4" key="1">
    <citation type="submission" date="2024-02" db="EMBL/GenBank/DDBJ databases">
        <authorList>
            <person name="Daric V."/>
            <person name="Darras S."/>
        </authorList>
    </citation>
    <scope>NUCLEOTIDE SEQUENCE [LARGE SCALE GENOMIC DNA]</scope>
</reference>
<dbReference type="EMBL" id="CAWYQH010000141">
    <property type="protein sequence ID" value="CAK8694341.1"/>
    <property type="molecule type" value="Genomic_DNA"/>
</dbReference>
<organism evidence="3 4">
    <name type="scientific">Clavelina lepadiformis</name>
    <name type="common">Light-bulb sea squirt</name>
    <name type="synonym">Ascidia lepadiformis</name>
    <dbReference type="NCBI Taxonomy" id="159417"/>
    <lineage>
        <taxon>Eukaryota</taxon>
        <taxon>Metazoa</taxon>
        <taxon>Chordata</taxon>
        <taxon>Tunicata</taxon>
        <taxon>Ascidiacea</taxon>
        <taxon>Aplousobranchia</taxon>
        <taxon>Clavelinidae</taxon>
        <taxon>Clavelina</taxon>
    </lineage>
</organism>
<dbReference type="Pfam" id="PF09797">
    <property type="entry name" value="NatB_MDM20"/>
    <property type="match status" value="1"/>
</dbReference>
<proteinExistence type="inferred from homology"/>
<evidence type="ECO:0000313" key="4">
    <source>
        <dbReference type="Proteomes" id="UP001642483"/>
    </source>
</evidence>
<evidence type="ECO:0000256" key="2">
    <source>
        <dbReference type="SAM" id="MobiDB-lite"/>
    </source>
</evidence>
<protein>
    <recommendedName>
        <fullName evidence="5">N-terminal acetyltransferase B complex subunit NAA25 homolog</fullName>
    </recommendedName>
</protein>
<comment type="similarity">
    <text evidence="1">Belongs to the MDM20/NAA25 family.</text>
</comment>
<comment type="caution">
    <text evidence="3">The sequence shown here is derived from an EMBL/GenBank/DDBJ whole genome shotgun (WGS) entry which is preliminary data.</text>
</comment>
<gene>
    <name evidence="3" type="ORF">CVLEPA_LOCUS27718</name>
</gene>